<organism evidence="1 2">
    <name type="scientific">Diploptera punctata</name>
    <name type="common">Pacific beetle cockroach</name>
    <dbReference type="NCBI Taxonomy" id="6984"/>
    <lineage>
        <taxon>Eukaryota</taxon>
        <taxon>Metazoa</taxon>
        <taxon>Ecdysozoa</taxon>
        <taxon>Arthropoda</taxon>
        <taxon>Hexapoda</taxon>
        <taxon>Insecta</taxon>
        <taxon>Pterygota</taxon>
        <taxon>Neoptera</taxon>
        <taxon>Polyneoptera</taxon>
        <taxon>Dictyoptera</taxon>
        <taxon>Blattodea</taxon>
        <taxon>Blaberoidea</taxon>
        <taxon>Blaberidae</taxon>
        <taxon>Diplopterinae</taxon>
        <taxon>Diploptera</taxon>
    </lineage>
</organism>
<comment type="caution">
    <text evidence="1">The sequence shown here is derived from an EMBL/GenBank/DDBJ whole genome shotgun (WGS) entry which is preliminary data.</text>
</comment>
<sequence length="149" mass="16876">RHGQDFYAIRKVLILTDFKHITIPANTKEMYGSIVTLQTFVKIFPSKLPSIRVYQNCAFKIRTLQIVRGLPNILFPDGLLLKLLIASFTSSSSSLSSEQQSRLGRPFCPVIANNRDYVVNNLMLSVKFANLIINSPRRIVINIINVLDI</sequence>
<reference evidence="1" key="2">
    <citation type="submission" date="2023-05" db="EMBL/GenBank/DDBJ databases">
        <authorList>
            <person name="Fouks B."/>
        </authorList>
    </citation>
    <scope>NUCLEOTIDE SEQUENCE</scope>
    <source>
        <strain evidence="1">Stay&amp;Tobe</strain>
        <tissue evidence="1">Testes</tissue>
    </source>
</reference>
<dbReference type="AlphaFoldDB" id="A0AAD8A2C0"/>
<dbReference type="EMBL" id="JASPKZ010003874">
    <property type="protein sequence ID" value="KAJ9591335.1"/>
    <property type="molecule type" value="Genomic_DNA"/>
</dbReference>
<feature type="non-terminal residue" evidence="1">
    <location>
        <position position="1"/>
    </location>
</feature>
<gene>
    <name evidence="1" type="ORF">L9F63_002148</name>
</gene>
<feature type="non-terminal residue" evidence="1">
    <location>
        <position position="149"/>
    </location>
</feature>
<evidence type="ECO:0000313" key="1">
    <source>
        <dbReference type="EMBL" id="KAJ9591335.1"/>
    </source>
</evidence>
<accession>A0AAD8A2C0</accession>
<evidence type="ECO:0000313" key="2">
    <source>
        <dbReference type="Proteomes" id="UP001233999"/>
    </source>
</evidence>
<proteinExistence type="predicted"/>
<dbReference type="Proteomes" id="UP001233999">
    <property type="component" value="Unassembled WGS sequence"/>
</dbReference>
<keyword evidence="2" id="KW-1185">Reference proteome</keyword>
<protein>
    <submittedName>
        <fullName evidence="1">Uncharacterized protein</fullName>
    </submittedName>
</protein>
<name>A0AAD8A2C0_DIPPU</name>
<reference evidence="1" key="1">
    <citation type="journal article" date="2023" name="IScience">
        <title>Live-bearing cockroach genome reveals convergent evolutionary mechanisms linked to viviparity in insects and beyond.</title>
        <authorList>
            <person name="Fouks B."/>
            <person name="Harrison M.C."/>
            <person name="Mikhailova A.A."/>
            <person name="Marchal E."/>
            <person name="English S."/>
            <person name="Carruthers M."/>
            <person name="Jennings E.C."/>
            <person name="Chiamaka E.L."/>
            <person name="Frigard R.A."/>
            <person name="Pippel M."/>
            <person name="Attardo G.M."/>
            <person name="Benoit J.B."/>
            <person name="Bornberg-Bauer E."/>
            <person name="Tobe S.S."/>
        </authorList>
    </citation>
    <scope>NUCLEOTIDE SEQUENCE</scope>
    <source>
        <strain evidence="1">Stay&amp;Tobe</strain>
    </source>
</reference>